<comment type="caution">
    <text evidence="7">The sequence shown here is derived from an EMBL/GenBank/DDBJ whole genome shotgun (WGS) entry which is preliminary data.</text>
</comment>
<feature type="transmembrane region" description="Helical" evidence="5">
    <location>
        <begin position="67"/>
        <end position="88"/>
    </location>
</feature>
<dbReference type="AlphaFoldDB" id="A0A3E5BLM2"/>
<feature type="transmembrane region" description="Helical" evidence="5">
    <location>
        <begin position="100"/>
        <end position="119"/>
    </location>
</feature>
<evidence type="ECO:0000259" key="6">
    <source>
        <dbReference type="Pfam" id="PF00149"/>
    </source>
</evidence>
<dbReference type="PANTHER" id="PTHR31302">
    <property type="entry name" value="TRANSMEMBRANE PROTEIN WITH METALLOPHOSPHOESTERASE DOMAIN-RELATED"/>
    <property type="match status" value="1"/>
</dbReference>
<dbReference type="CDD" id="cd07385">
    <property type="entry name" value="MPP_YkuE_C"/>
    <property type="match status" value="1"/>
</dbReference>
<proteinExistence type="inferred from homology"/>
<dbReference type="SUPFAM" id="SSF56300">
    <property type="entry name" value="Metallo-dependent phosphatases"/>
    <property type="match status" value="1"/>
</dbReference>
<dbReference type="FunFam" id="3.60.21.10:FF:000028">
    <property type="entry name" value="Putative metallophosphoesterase"/>
    <property type="match status" value="1"/>
</dbReference>
<evidence type="ECO:0000256" key="5">
    <source>
        <dbReference type="SAM" id="Phobius"/>
    </source>
</evidence>
<feature type="domain" description="Calcineurin-like phosphoesterase" evidence="6">
    <location>
        <begin position="143"/>
        <end position="304"/>
    </location>
</feature>
<comment type="similarity">
    <text evidence="4">Belongs to the metallophosphoesterase superfamily.</text>
</comment>
<dbReference type="Pfam" id="PF00149">
    <property type="entry name" value="Metallophos"/>
    <property type="match status" value="1"/>
</dbReference>
<protein>
    <submittedName>
        <fullName evidence="7">Metallophosphoesterase</fullName>
    </submittedName>
</protein>
<keyword evidence="5" id="KW-1133">Transmembrane helix</keyword>
<organism evidence="7 8">
    <name type="scientific">Bacteroides oleiciplenus</name>
    <dbReference type="NCBI Taxonomy" id="626931"/>
    <lineage>
        <taxon>Bacteria</taxon>
        <taxon>Pseudomonadati</taxon>
        <taxon>Bacteroidota</taxon>
        <taxon>Bacteroidia</taxon>
        <taxon>Bacteroidales</taxon>
        <taxon>Bacteroidaceae</taxon>
        <taxon>Bacteroides</taxon>
    </lineage>
</organism>
<evidence type="ECO:0000313" key="8">
    <source>
        <dbReference type="Proteomes" id="UP000260983"/>
    </source>
</evidence>
<gene>
    <name evidence="7" type="ORF">DXB65_05455</name>
</gene>
<keyword evidence="5" id="KW-0812">Transmembrane</keyword>
<dbReference type="GO" id="GO:0046872">
    <property type="term" value="F:metal ion binding"/>
    <property type="evidence" value="ECO:0007669"/>
    <property type="project" value="UniProtKB-KW"/>
</dbReference>
<feature type="transmembrane region" description="Helical" evidence="5">
    <location>
        <begin position="36"/>
        <end position="55"/>
    </location>
</feature>
<evidence type="ECO:0000256" key="3">
    <source>
        <dbReference type="ARBA" id="ARBA00022801"/>
    </source>
</evidence>
<name>A0A3E5BLM2_9BACE</name>
<dbReference type="InterPro" id="IPR051158">
    <property type="entry name" value="Metallophosphoesterase_sf"/>
</dbReference>
<accession>A0A3E5BLM2</accession>
<sequence length="370" mass="41950">MRMFFLVFILGYIGGNVYIFIRALQMLSGVSLPLRILLSVFFWLAAFSLVIALLTRHIEIPVSLSKTMFCVGSVWLVFTLYMILSLLLTDVVRLFVPTMKYGFCYALSFTCCLLLYGYYNYLHPQIKNINIPIDKPIEGEGVKIVAVSDLHLGNGTGKAMLKRYVDMINAQTPDLILIGGDLIDNSLIPLYHENMAEELAELKAPMGIYMVPGNHEYISGIDECVRFLKTTPIKLLRDSVVTLPNGMQIIGRDDRSNRSRHSLPELLKRTDNSKPTVVLDHQPYNLKKTDSLGIDLQFSGHTHHGQVWPISWLTDRLYEQSHGYRKWNKSHIYVSSGLSLWGPPFRIGTNSDMAVLYLSNIMPTFASDNH</sequence>
<keyword evidence="5" id="KW-0472">Membrane</keyword>
<dbReference type="Proteomes" id="UP000260983">
    <property type="component" value="Unassembled WGS sequence"/>
</dbReference>
<keyword evidence="3" id="KW-0378">Hydrolase</keyword>
<evidence type="ECO:0000256" key="1">
    <source>
        <dbReference type="ARBA" id="ARBA00001968"/>
    </source>
</evidence>
<reference evidence="7 8" key="1">
    <citation type="submission" date="2018-08" db="EMBL/GenBank/DDBJ databases">
        <title>A genome reference for cultivated species of the human gut microbiota.</title>
        <authorList>
            <person name="Zou Y."/>
            <person name="Xue W."/>
            <person name="Luo G."/>
        </authorList>
    </citation>
    <scope>NUCLEOTIDE SEQUENCE [LARGE SCALE GENOMIC DNA]</scope>
    <source>
        <strain evidence="7 8">OM05-15BH</strain>
    </source>
</reference>
<dbReference type="GO" id="GO:0016787">
    <property type="term" value="F:hydrolase activity"/>
    <property type="evidence" value="ECO:0007669"/>
    <property type="project" value="UniProtKB-KW"/>
</dbReference>
<evidence type="ECO:0000256" key="4">
    <source>
        <dbReference type="ARBA" id="ARBA00061089"/>
    </source>
</evidence>
<dbReference type="InterPro" id="IPR029052">
    <property type="entry name" value="Metallo-depent_PP-like"/>
</dbReference>
<feature type="transmembrane region" description="Helical" evidence="5">
    <location>
        <begin position="5"/>
        <end position="24"/>
    </location>
</feature>
<keyword evidence="2" id="KW-0479">Metal-binding</keyword>
<dbReference type="Gene3D" id="3.60.21.10">
    <property type="match status" value="1"/>
</dbReference>
<evidence type="ECO:0000256" key="2">
    <source>
        <dbReference type="ARBA" id="ARBA00022723"/>
    </source>
</evidence>
<dbReference type="RefSeq" id="WP_117723580.1">
    <property type="nucleotide sequence ID" value="NZ_QSUL01000003.1"/>
</dbReference>
<comment type="cofactor">
    <cofactor evidence="1">
        <name>a divalent metal cation</name>
        <dbReference type="ChEBI" id="CHEBI:60240"/>
    </cofactor>
</comment>
<dbReference type="InterPro" id="IPR004843">
    <property type="entry name" value="Calcineurin-like_PHP"/>
</dbReference>
<dbReference type="EMBL" id="QSUL01000003">
    <property type="protein sequence ID" value="RGN38283.1"/>
    <property type="molecule type" value="Genomic_DNA"/>
</dbReference>
<dbReference type="PANTHER" id="PTHR31302:SF0">
    <property type="entry name" value="TRANSMEMBRANE PROTEIN WITH METALLOPHOSPHOESTERASE DOMAIN"/>
    <property type="match status" value="1"/>
</dbReference>
<evidence type="ECO:0000313" key="7">
    <source>
        <dbReference type="EMBL" id="RGN38283.1"/>
    </source>
</evidence>